<name>A0A9W8YUJ1_9PEZI</name>
<evidence type="ECO:0000313" key="4">
    <source>
        <dbReference type="EMBL" id="KAJ4390747.1"/>
    </source>
</evidence>
<dbReference type="Proteomes" id="UP001140453">
    <property type="component" value="Unassembled WGS sequence"/>
</dbReference>
<evidence type="ECO:0000313" key="5">
    <source>
        <dbReference type="Proteomes" id="UP001140453"/>
    </source>
</evidence>
<dbReference type="Gene3D" id="3.40.50.720">
    <property type="entry name" value="NAD(P)-binding Rossmann-like Domain"/>
    <property type="match status" value="1"/>
</dbReference>
<dbReference type="AlphaFoldDB" id="A0A9W8YUJ1"/>
<comment type="similarity">
    <text evidence="2">Belongs to the NAD(P)-dependent epimerase/dehydratase family. Dihydroflavonol-4-reductase subfamily.</text>
</comment>
<protein>
    <recommendedName>
        <fullName evidence="3">NAD-dependent epimerase/dehydratase domain-containing protein</fullName>
    </recommendedName>
</protein>
<evidence type="ECO:0000256" key="1">
    <source>
        <dbReference type="ARBA" id="ARBA00023002"/>
    </source>
</evidence>
<sequence length="363" mass="38544">MGQGKVMITGATGFLGSAFLVDILQSGYTAHIVVRSEAKAKTLQQAPAITSLDKAAACKYFTVPDLDVPGALDEATAGTDLVVHCATPLPLGQLEDITTPTVACTLGALESARKAGSVKRVVLLSSTAAFAPPEVLLGGDHEPSEVFIGEKPNERFNPPYATPLIAYCAAKTAAYRSSAEWMENAVQDGVSFDIVSLAPAYVFGRHPLATGVTDLIRTSNKVLLQLIMGGQPPQNGPPPPKTLGVGVTLKDVVQAVHQSLDLTGVKTPESGPSQGFSSYLMANKFALNDVFSLIARKWPEEVKKGLLTDQGNWPSKDKVNFIVDGFRETFGFELGGLEEMLDAMVPQYLELVKKERAAGEAEA</sequence>
<dbReference type="PANTHER" id="PTHR10366:SF564">
    <property type="entry name" value="STEROL-4-ALPHA-CARBOXYLATE 3-DEHYDROGENASE, DECARBOXYLATING"/>
    <property type="match status" value="1"/>
</dbReference>
<dbReference type="Pfam" id="PF01370">
    <property type="entry name" value="Epimerase"/>
    <property type="match status" value="1"/>
</dbReference>
<keyword evidence="5" id="KW-1185">Reference proteome</keyword>
<dbReference type="EMBL" id="JAPEVB010000003">
    <property type="protein sequence ID" value="KAJ4390747.1"/>
    <property type="molecule type" value="Genomic_DNA"/>
</dbReference>
<dbReference type="InterPro" id="IPR036291">
    <property type="entry name" value="NAD(P)-bd_dom_sf"/>
</dbReference>
<dbReference type="OrthoDB" id="2735536at2759"/>
<evidence type="ECO:0000259" key="3">
    <source>
        <dbReference type="Pfam" id="PF01370"/>
    </source>
</evidence>
<gene>
    <name evidence="4" type="ORF">N0V93_004345</name>
</gene>
<feature type="domain" description="NAD-dependent epimerase/dehydratase" evidence="3">
    <location>
        <begin position="6"/>
        <end position="213"/>
    </location>
</feature>
<comment type="caution">
    <text evidence="4">The sequence shown here is derived from an EMBL/GenBank/DDBJ whole genome shotgun (WGS) entry which is preliminary data.</text>
</comment>
<accession>A0A9W8YUJ1</accession>
<dbReference type="GO" id="GO:0016616">
    <property type="term" value="F:oxidoreductase activity, acting on the CH-OH group of donors, NAD or NADP as acceptor"/>
    <property type="evidence" value="ECO:0007669"/>
    <property type="project" value="TreeGrafter"/>
</dbReference>
<organism evidence="4 5">
    <name type="scientific">Gnomoniopsis smithogilvyi</name>
    <dbReference type="NCBI Taxonomy" id="1191159"/>
    <lineage>
        <taxon>Eukaryota</taxon>
        <taxon>Fungi</taxon>
        <taxon>Dikarya</taxon>
        <taxon>Ascomycota</taxon>
        <taxon>Pezizomycotina</taxon>
        <taxon>Sordariomycetes</taxon>
        <taxon>Sordariomycetidae</taxon>
        <taxon>Diaporthales</taxon>
        <taxon>Gnomoniaceae</taxon>
        <taxon>Gnomoniopsis</taxon>
    </lineage>
</organism>
<proteinExistence type="inferred from homology"/>
<dbReference type="SUPFAM" id="SSF51735">
    <property type="entry name" value="NAD(P)-binding Rossmann-fold domains"/>
    <property type="match status" value="1"/>
</dbReference>
<keyword evidence="1" id="KW-0560">Oxidoreductase</keyword>
<reference evidence="4" key="1">
    <citation type="submission" date="2022-10" db="EMBL/GenBank/DDBJ databases">
        <title>Tapping the CABI collections for fungal endophytes: first genome assemblies for Collariella, Neodidymelliopsis, Ascochyta clinopodiicola, Didymella pomorum, Didymosphaeria variabile, Neocosmospora piperis and Neocucurbitaria cava.</title>
        <authorList>
            <person name="Hill R."/>
        </authorList>
    </citation>
    <scope>NUCLEOTIDE SEQUENCE</scope>
    <source>
        <strain evidence="4">IMI 355082</strain>
    </source>
</reference>
<dbReference type="InterPro" id="IPR001509">
    <property type="entry name" value="Epimerase_deHydtase"/>
</dbReference>
<evidence type="ECO:0000256" key="2">
    <source>
        <dbReference type="ARBA" id="ARBA00023445"/>
    </source>
</evidence>
<dbReference type="InterPro" id="IPR050425">
    <property type="entry name" value="NAD(P)_dehydrat-like"/>
</dbReference>
<dbReference type="PANTHER" id="PTHR10366">
    <property type="entry name" value="NAD DEPENDENT EPIMERASE/DEHYDRATASE"/>
    <property type="match status" value="1"/>
</dbReference>